<accession>A0A8H8WX46</accession>
<dbReference type="EMBL" id="AP024145">
    <property type="protein sequence ID" value="BCM85979.1"/>
    <property type="molecule type" value="Genomic_DNA"/>
</dbReference>
<name>A0A8H8WX46_9HYPH</name>
<gene>
    <name evidence="2" type="primary">yisB</name>
    <name evidence="2" type="ORF">mvi_44400</name>
</gene>
<dbReference type="KEGG" id="mind:mvi_44400"/>
<reference evidence="2" key="1">
    <citation type="submission" date="2020-11" db="EMBL/GenBank/DDBJ databases">
        <title>Complete genome sequence of a novel pathogenic Methylobacterium strain isolated from rice in Vietnam.</title>
        <authorList>
            <person name="Lai K."/>
            <person name="Okazaki S."/>
            <person name="Higashi K."/>
            <person name="Mori H."/>
            <person name="Toyoda A."/>
            <person name="Kurokawa K."/>
        </authorList>
    </citation>
    <scope>NUCLEOTIDE SEQUENCE</scope>
    <source>
        <strain evidence="2">VL1</strain>
    </source>
</reference>
<feature type="region of interest" description="Disordered" evidence="1">
    <location>
        <begin position="1"/>
        <end position="26"/>
    </location>
</feature>
<evidence type="ECO:0000313" key="3">
    <source>
        <dbReference type="Proteomes" id="UP000663508"/>
    </source>
</evidence>
<feature type="compositionally biased region" description="Basic and acidic residues" evidence="1">
    <location>
        <begin position="1"/>
        <end position="19"/>
    </location>
</feature>
<dbReference type="PANTHER" id="PTHR37827:SF1">
    <property type="entry name" value="HNH DOMAIN-CONTAINING PROTEIN"/>
    <property type="match status" value="1"/>
</dbReference>
<dbReference type="Proteomes" id="UP000663508">
    <property type="component" value="Chromosome"/>
</dbReference>
<dbReference type="PANTHER" id="PTHR37827">
    <property type="entry name" value="TUDOR DOMAIN-CONTAINING PROTEIN"/>
    <property type="match status" value="1"/>
</dbReference>
<proteinExistence type="predicted"/>
<sequence length="129" mass="14858">MQELALGRRERRWRDDDPSTHGLGTRPAVICPLCERPIPPGARQSRHHLTPKLKGGTHGETVQLHQICHSAIHARHSEAELARRLNDVESLRAEPEIARFLAWVRTKPDDFHAATRMTRTRRETKRSVR</sequence>
<protein>
    <recommendedName>
        <fullName evidence="4">Restriction endonuclease</fullName>
    </recommendedName>
</protein>
<evidence type="ECO:0000313" key="2">
    <source>
        <dbReference type="EMBL" id="BCM85979.1"/>
    </source>
</evidence>
<evidence type="ECO:0000256" key="1">
    <source>
        <dbReference type="SAM" id="MobiDB-lite"/>
    </source>
</evidence>
<organism evidence="2 3">
    <name type="scientific">Methylobacterium indicum</name>
    <dbReference type="NCBI Taxonomy" id="1775910"/>
    <lineage>
        <taxon>Bacteria</taxon>
        <taxon>Pseudomonadati</taxon>
        <taxon>Pseudomonadota</taxon>
        <taxon>Alphaproteobacteria</taxon>
        <taxon>Hyphomicrobiales</taxon>
        <taxon>Methylobacteriaceae</taxon>
        <taxon>Methylobacterium</taxon>
    </lineage>
</organism>
<evidence type="ECO:0008006" key="4">
    <source>
        <dbReference type="Google" id="ProtNLM"/>
    </source>
</evidence>
<dbReference type="AlphaFoldDB" id="A0A8H8WX46"/>